<accession>A0A482X5I2</accession>
<keyword evidence="3" id="KW-1185">Reference proteome</keyword>
<protein>
    <submittedName>
        <fullName evidence="2">Uncharacterized protein</fullName>
    </submittedName>
</protein>
<dbReference type="OrthoDB" id="6577615at2759"/>
<evidence type="ECO:0000256" key="1">
    <source>
        <dbReference type="SAM" id="MobiDB-lite"/>
    </source>
</evidence>
<reference evidence="2 3" key="1">
    <citation type="journal article" date="2017" name="Gigascience">
        <title>Genome sequence of the small brown planthopper, Laodelphax striatellus.</title>
        <authorList>
            <person name="Zhu J."/>
            <person name="Jiang F."/>
            <person name="Wang X."/>
            <person name="Yang P."/>
            <person name="Bao Y."/>
            <person name="Zhao W."/>
            <person name="Wang W."/>
            <person name="Lu H."/>
            <person name="Wang Q."/>
            <person name="Cui N."/>
            <person name="Li J."/>
            <person name="Chen X."/>
            <person name="Luo L."/>
            <person name="Yu J."/>
            <person name="Kang L."/>
            <person name="Cui F."/>
        </authorList>
    </citation>
    <scope>NUCLEOTIDE SEQUENCE [LARGE SCALE GENOMIC DNA]</scope>
    <source>
        <strain evidence="2">Lst14</strain>
    </source>
</reference>
<dbReference type="Proteomes" id="UP000291343">
    <property type="component" value="Unassembled WGS sequence"/>
</dbReference>
<feature type="region of interest" description="Disordered" evidence="1">
    <location>
        <begin position="1"/>
        <end position="30"/>
    </location>
</feature>
<dbReference type="InParanoid" id="A0A482X5I2"/>
<evidence type="ECO:0000313" key="2">
    <source>
        <dbReference type="EMBL" id="RZF40993.1"/>
    </source>
</evidence>
<proteinExistence type="predicted"/>
<comment type="caution">
    <text evidence="2">The sequence shown here is derived from an EMBL/GenBank/DDBJ whole genome shotgun (WGS) entry which is preliminary data.</text>
</comment>
<gene>
    <name evidence="2" type="ORF">LSTR_LSTR006296</name>
</gene>
<feature type="compositionally biased region" description="Acidic residues" evidence="1">
    <location>
        <begin position="8"/>
        <end position="17"/>
    </location>
</feature>
<organism evidence="2 3">
    <name type="scientific">Laodelphax striatellus</name>
    <name type="common">Small brown planthopper</name>
    <name type="synonym">Delphax striatella</name>
    <dbReference type="NCBI Taxonomy" id="195883"/>
    <lineage>
        <taxon>Eukaryota</taxon>
        <taxon>Metazoa</taxon>
        <taxon>Ecdysozoa</taxon>
        <taxon>Arthropoda</taxon>
        <taxon>Hexapoda</taxon>
        <taxon>Insecta</taxon>
        <taxon>Pterygota</taxon>
        <taxon>Neoptera</taxon>
        <taxon>Paraneoptera</taxon>
        <taxon>Hemiptera</taxon>
        <taxon>Auchenorrhyncha</taxon>
        <taxon>Fulgoroidea</taxon>
        <taxon>Delphacidae</taxon>
        <taxon>Criomorphinae</taxon>
        <taxon>Laodelphax</taxon>
    </lineage>
</organism>
<name>A0A482X5I2_LAOST</name>
<dbReference type="AlphaFoldDB" id="A0A482X5I2"/>
<dbReference type="EMBL" id="QKKF02017343">
    <property type="protein sequence ID" value="RZF40993.1"/>
    <property type="molecule type" value="Genomic_DNA"/>
</dbReference>
<sequence>MANKEENPTEEEEEEEERDKRGSKAAGKIQKGRPPFKVWFSLAREAGRSSVSSSHPLGLVRGITGKFYSLRESSCQSEPDVDAVNRAYDSGPKQKFPGHHPPLESHRIGWYQDVKFHDVKTLKDRNFNFHRRTQEMFKIPVLTKKP</sequence>
<evidence type="ECO:0000313" key="3">
    <source>
        <dbReference type="Proteomes" id="UP000291343"/>
    </source>
</evidence>